<evidence type="ECO:0000256" key="2">
    <source>
        <dbReference type="ARBA" id="ARBA00010535"/>
    </source>
</evidence>
<evidence type="ECO:0000256" key="9">
    <source>
        <dbReference type="ARBA" id="ARBA00023027"/>
    </source>
</evidence>
<dbReference type="PROSITE" id="PS00668">
    <property type="entry name" value="COMPLEX1_ND1_2"/>
    <property type="match status" value="1"/>
</dbReference>
<evidence type="ECO:0000256" key="7">
    <source>
        <dbReference type="ARBA" id="ARBA00022982"/>
    </source>
</evidence>
<feature type="transmembrane region" description="Helical" evidence="14">
    <location>
        <begin position="106"/>
        <end position="125"/>
    </location>
</feature>
<evidence type="ECO:0000256" key="13">
    <source>
        <dbReference type="RuleBase" id="RU000473"/>
    </source>
</evidence>
<keyword evidence="13 15" id="KW-0496">Mitochondrion</keyword>
<keyword evidence="8 14" id="KW-1133">Transmembrane helix</keyword>
<organism evidence="15">
    <name type="scientific">Chelonoidis niger</name>
    <name type="common">Galapagos giant tortoise</name>
    <name type="synonym">Geochelone nigra</name>
    <dbReference type="NCBI Taxonomy" id="66189"/>
    <lineage>
        <taxon>Eukaryota</taxon>
        <taxon>Metazoa</taxon>
        <taxon>Chordata</taxon>
        <taxon>Craniata</taxon>
        <taxon>Vertebrata</taxon>
        <taxon>Euteleostomi</taxon>
        <taxon>Archelosauria</taxon>
        <taxon>Testudinata</taxon>
        <taxon>Testudines</taxon>
        <taxon>Cryptodira</taxon>
        <taxon>Durocryptodira</taxon>
        <taxon>Testudinoidea</taxon>
        <taxon>Testudinidae</taxon>
        <taxon>Chelonoidis</taxon>
    </lineage>
</organism>
<dbReference type="GO" id="GO:0008137">
    <property type="term" value="F:NADH dehydrogenase (ubiquinone) activity"/>
    <property type="evidence" value="ECO:0007669"/>
    <property type="project" value="UniProtKB-EC"/>
</dbReference>
<comment type="catalytic activity">
    <reaction evidence="11 13">
        <text>a ubiquinone + NADH + 5 H(+)(in) = a ubiquinol + NAD(+) + 4 H(+)(out)</text>
        <dbReference type="Rhea" id="RHEA:29091"/>
        <dbReference type="Rhea" id="RHEA-COMP:9565"/>
        <dbReference type="Rhea" id="RHEA-COMP:9566"/>
        <dbReference type="ChEBI" id="CHEBI:15378"/>
        <dbReference type="ChEBI" id="CHEBI:16389"/>
        <dbReference type="ChEBI" id="CHEBI:17976"/>
        <dbReference type="ChEBI" id="CHEBI:57540"/>
        <dbReference type="ChEBI" id="CHEBI:57945"/>
        <dbReference type="EC" id="7.1.1.2"/>
    </reaction>
</comment>
<dbReference type="HAMAP" id="MF_01350">
    <property type="entry name" value="NDH1_NuoH"/>
    <property type="match status" value="1"/>
</dbReference>
<dbReference type="InterPro" id="IPR018086">
    <property type="entry name" value="NADH_UbQ_OxRdtase_su1_CS"/>
</dbReference>
<keyword evidence="5" id="KW-0813">Transport</keyword>
<keyword evidence="13" id="KW-0830">Ubiquinone</keyword>
<evidence type="ECO:0000256" key="11">
    <source>
        <dbReference type="ARBA" id="ARBA00049551"/>
    </source>
</evidence>
<keyword evidence="7" id="KW-0249">Electron transport</keyword>
<sequence length="323" mass="36256">MKTLLSNLMSPLMYVIPILIAVAFFTLIERKVLGYMQLRKGPNIVGPYGLLQPVADGVKLFIKEPIYPLNSSITLFTMSPILALLLALSIWLPLPIPFPLADLNLGILFLISISSLMVYSILWSGWASNSKYALMGALRAVAQTISYEVTLGIILLSLVLFSGGFNMQTFMVTQEPMYLMFSSWPLMMMWYISTLAETNRAPFDLTEGESELVSGFNVEYAAGPFALFFLAEYSNILMMNTLTAILFLNPAHTNNIPELFSMSLASKTMLLSMGFLWIRASYPRFRYDQLMHLLWKNFLPITLALCLWHISMPTALSGLPPMP</sequence>
<evidence type="ECO:0000256" key="10">
    <source>
        <dbReference type="ARBA" id="ARBA00023136"/>
    </source>
</evidence>
<keyword evidence="9 12" id="KW-0520">NAD</keyword>
<dbReference type="GO" id="GO:0005743">
    <property type="term" value="C:mitochondrial inner membrane"/>
    <property type="evidence" value="ECO:0007669"/>
    <property type="project" value="UniProtKB-SubCell"/>
</dbReference>
<feature type="transmembrane region" description="Helical" evidence="14">
    <location>
        <begin position="145"/>
        <end position="165"/>
    </location>
</feature>
<evidence type="ECO:0000256" key="3">
    <source>
        <dbReference type="ARBA" id="ARBA00012944"/>
    </source>
</evidence>
<evidence type="ECO:0000256" key="5">
    <source>
        <dbReference type="ARBA" id="ARBA00022660"/>
    </source>
</evidence>
<dbReference type="PANTHER" id="PTHR11432:SF3">
    <property type="entry name" value="NADH-UBIQUINONE OXIDOREDUCTASE CHAIN 1"/>
    <property type="match status" value="1"/>
</dbReference>
<dbReference type="PROSITE" id="PS00667">
    <property type="entry name" value="COMPLEX1_ND1_1"/>
    <property type="match status" value="1"/>
</dbReference>
<reference evidence="15" key="1">
    <citation type="journal article" date="2020" name="J. Zoolog. Syst. Evol. Res.">
        <title>Colonization history of Galapagos giant tortoises: Insights from mitogenomes support the progression rule.</title>
        <authorList>
            <person name="Poulakakis N."/>
            <person name="Miller J.M."/>
            <person name="Jensen E.L."/>
            <person name="Beheregaray L.B."/>
            <person name="Russello M.A."/>
            <person name="Glaberman S."/>
            <person name="Boore J."/>
            <person name="Caccone A."/>
        </authorList>
    </citation>
    <scope>NUCLEOTIDE SEQUENCE</scope>
</reference>
<evidence type="ECO:0000313" key="15">
    <source>
        <dbReference type="EMBL" id="QOD98518.1"/>
    </source>
</evidence>
<evidence type="ECO:0000256" key="14">
    <source>
        <dbReference type="SAM" id="Phobius"/>
    </source>
</evidence>
<protein>
    <recommendedName>
        <fullName evidence="4 13">NADH-ubiquinone oxidoreductase chain 1</fullName>
        <ecNumber evidence="3 13">7.1.1.2</ecNumber>
    </recommendedName>
</protein>
<dbReference type="AlphaFoldDB" id="A0A7L8DE90"/>
<dbReference type="EMBL" id="MT017691">
    <property type="protein sequence ID" value="QOD98518.1"/>
    <property type="molecule type" value="Genomic_DNA"/>
</dbReference>
<dbReference type="InterPro" id="IPR001694">
    <property type="entry name" value="NADH_UbQ_OxRdtase_su1/FPO"/>
</dbReference>
<evidence type="ECO:0000256" key="4">
    <source>
        <dbReference type="ARBA" id="ARBA00021009"/>
    </source>
</evidence>
<evidence type="ECO:0000256" key="12">
    <source>
        <dbReference type="RuleBase" id="RU000471"/>
    </source>
</evidence>
<proteinExistence type="inferred from homology"/>
<feature type="transmembrane region" description="Helical" evidence="14">
    <location>
        <begin position="177"/>
        <end position="196"/>
    </location>
</feature>
<feature type="transmembrane region" description="Helical" evidence="14">
    <location>
        <begin position="73"/>
        <end position="94"/>
    </location>
</feature>
<keyword evidence="10 14" id="KW-0472">Membrane</keyword>
<dbReference type="PANTHER" id="PTHR11432">
    <property type="entry name" value="NADH DEHYDROGENASE SUBUNIT 1"/>
    <property type="match status" value="1"/>
</dbReference>
<keyword evidence="6 12" id="KW-0812">Transmembrane</keyword>
<dbReference type="GO" id="GO:0009060">
    <property type="term" value="P:aerobic respiration"/>
    <property type="evidence" value="ECO:0007669"/>
    <property type="project" value="TreeGrafter"/>
</dbReference>
<evidence type="ECO:0000256" key="8">
    <source>
        <dbReference type="ARBA" id="ARBA00022989"/>
    </source>
</evidence>
<name>A0A7L8DE90_CHENI</name>
<gene>
    <name evidence="15" type="primary">ND1</name>
</gene>
<comment type="similarity">
    <text evidence="2 12">Belongs to the complex I subunit 1 family.</text>
</comment>
<dbReference type="Pfam" id="PF00146">
    <property type="entry name" value="NADHdh"/>
    <property type="match status" value="1"/>
</dbReference>
<evidence type="ECO:0000256" key="6">
    <source>
        <dbReference type="ARBA" id="ARBA00022692"/>
    </source>
</evidence>
<feature type="transmembrane region" description="Helical" evidence="14">
    <location>
        <begin position="12"/>
        <end position="28"/>
    </location>
</feature>
<comment type="subcellular location">
    <subcellularLocation>
        <location evidence="1">Membrane</location>
        <topology evidence="1">Multi-pass membrane protein</topology>
    </subcellularLocation>
    <subcellularLocation>
        <location evidence="12">Mitochondrion inner membrane</location>
        <topology evidence="12">Multi-pass membrane protein</topology>
    </subcellularLocation>
</comment>
<evidence type="ECO:0000256" key="1">
    <source>
        <dbReference type="ARBA" id="ARBA00004141"/>
    </source>
</evidence>
<dbReference type="EC" id="7.1.1.2" evidence="3 13"/>
<dbReference type="GO" id="GO:0003954">
    <property type="term" value="F:NADH dehydrogenase activity"/>
    <property type="evidence" value="ECO:0007669"/>
    <property type="project" value="TreeGrafter"/>
</dbReference>
<feature type="transmembrane region" description="Helical" evidence="14">
    <location>
        <begin position="225"/>
        <end position="247"/>
    </location>
</feature>
<feature type="transmembrane region" description="Helical" evidence="14">
    <location>
        <begin position="259"/>
        <end position="278"/>
    </location>
</feature>
<geneLocation type="mitochondrion" evidence="15"/>
<accession>A0A7L8DE90</accession>
<keyword evidence="5" id="KW-0679">Respiratory chain</keyword>
<feature type="transmembrane region" description="Helical" evidence="14">
    <location>
        <begin position="298"/>
        <end position="319"/>
    </location>
</feature>